<organism evidence="2 3">
    <name type="scientific">Oryzias melastigma</name>
    <name type="common">Marine medaka</name>
    <dbReference type="NCBI Taxonomy" id="30732"/>
    <lineage>
        <taxon>Eukaryota</taxon>
        <taxon>Metazoa</taxon>
        <taxon>Chordata</taxon>
        <taxon>Craniata</taxon>
        <taxon>Vertebrata</taxon>
        <taxon>Euteleostomi</taxon>
        <taxon>Actinopterygii</taxon>
        <taxon>Neopterygii</taxon>
        <taxon>Teleostei</taxon>
        <taxon>Neoteleostei</taxon>
        <taxon>Acanthomorphata</taxon>
        <taxon>Ovalentaria</taxon>
        <taxon>Atherinomorphae</taxon>
        <taxon>Beloniformes</taxon>
        <taxon>Adrianichthyidae</taxon>
        <taxon>Oryziinae</taxon>
        <taxon>Oryzias</taxon>
    </lineage>
</organism>
<accession>A0A834F5Z3</accession>
<protein>
    <submittedName>
        <fullName evidence="2">Uncharacterized protein</fullName>
    </submittedName>
</protein>
<gene>
    <name evidence="2" type="ORF">FQA47_017322</name>
</gene>
<evidence type="ECO:0000256" key="1">
    <source>
        <dbReference type="SAM" id="MobiDB-lite"/>
    </source>
</evidence>
<reference evidence="2" key="1">
    <citation type="journal article" name="BMC Genomics">
        <title>Long-read sequencing and de novo genome assembly of marine medaka (Oryzias melastigma).</title>
        <authorList>
            <person name="Liang P."/>
            <person name="Saqib H.S.A."/>
            <person name="Ni X."/>
            <person name="Shen Y."/>
        </authorList>
    </citation>
    <scope>NUCLEOTIDE SEQUENCE</scope>
    <source>
        <strain evidence="2">Bigg-433</strain>
    </source>
</reference>
<comment type="caution">
    <text evidence="2">The sequence shown here is derived from an EMBL/GenBank/DDBJ whole genome shotgun (WGS) entry which is preliminary data.</text>
</comment>
<dbReference type="AlphaFoldDB" id="A0A834F5Z3"/>
<dbReference type="Proteomes" id="UP000646548">
    <property type="component" value="Unassembled WGS sequence"/>
</dbReference>
<sequence>MASASISPQCDHKDPFNTAVQKKKKKINKVPCSNEKKLLPKEDKCCNTSWEHHRTKHFQKRLVIEKLQLKGRSGREKSLFPSSAASFTPPWISTLHSFS</sequence>
<evidence type="ECO:0000313" key="2">
    <source>
        <dbReference type="EMBL" id="KAF6719312.1"/>
    </source>
</evidence>
<proteinExistence type="predicted"/>
<name>A0A834F5Z3_ORYME</name>
<evidence type="ECO:0000313" key="3">
    <source>
        <dbReference type="Proteomes" id="UP000646548"/>
    </source>
</evidence>
<dbReference type="EMBL" id="WKFB01000625">
    <property type="protein sequence ID" value="KAF6719312.1"/>
    <property type="molecule type" value="Genomic_DNA"/>
</dbReference>
<feature type="region of interest" description="Disordered" evidence="1">
    <location>
        <begin position="1"/>
        <end position="22"/>
    </location>
</feature>